<dbReference type="InterPro" id="IPR020845">
    <property type="entry name" value="AMP-binding_CS"/>
</dbReference>
<dbReference type="InterPro" id="IPR050237">
    <property type="entry name" value="ATP-dep_AMP-bd_enzyme"/>
</dbReference>
<dbReference type="InterPro" id="IPR042099">
    <property type="entry name" value="ANL_N_sf"/>
</dbReference>
<evidence type="ECO:0000313" key="4">
    <source>
        <dbReference type="EMBL" id="GIG88073.1"/>
    </source>
</evidence>
<dbReference type="SUPFAM" id="SSF56801">
    <property type="entry name" value="Acetyl-CoA synthetase-like"/>
    <property type="match status" value="1"/>
</dbReference>
<dbReference type="Proteomes" id="UP000646749">
    <property type="component" value="Unassembled WGS sequence"/>
</dbReference>
<reference evidence="4 5" key="1">
    <citation type="submission" date="2021-01" db="EMBL/GenBank/DDBJ databases">
        <title>Whole genome shotgun sequence of Plantactinospora endophytica NBRC 110450.</title>
        <authorList>
            <person name="Komaki H."/>
            <person name="Tamura T."/>
        </authorList>
    </citation>
    <scope>NUCLEOTIDE SEQUENCE [LARGE SCALE GENOMIC DNA]</scope>
    <source>
        <strain evidence="4 5">NBRC 110450</strain>
    </source>
</reference>
<dbReference type="InterPro" id="IPR045851">
    <property type="entry name" value="AMP-bd_C_sf"/>
</dbReference>
<evidence type="ECO:0000256" key="1">
    <source>
        <dbReference type="SAM" id="MobiDB-lite"/>
    </source>
</evidence>
<dbReference type="PANTHER" id="PTHR43767">
    <property type="entry name" value="LONG-CHAIN-FATTY-ACID--COA LIGASE"/>
    <property type="match status" value="1"/>
</dbReference>
<dbReference type="InterPro" id="IPR000873">
    <property type="entry name" value="AMP-dep_synth/lig_dom"/>
</dbReference>
<gene>
    <name evidence="4" type="ORF">Pen02_30090</name>
</gene>
<evidence type="ECO:0000259" key="3">
    <source>
        <dbReference type="Pfam" id="PF13193"/>
    </source>
</evidence>
<keyword evidence="5" id="KW-1185">Reference proteome</keyword>
<dbReference type="Gene3D" id="3.40.50.12780">
    <property type="entry name" value="N-terminal domain of ligase-like"/>
    <property type="match status" value="1"/>
</dbReference>
<comment type="caution">
    <text evidence="4">The sequence shown here is derived from an EMBL/GenBank/DDBJ whole genome shotgun (WGS) entry which is preliminary data.</text>
</comment>
<dbReference type="PANTHER" id="PTHR43767:SF1">
    <property type="entry name" value="NONRIBOSOMAL PEPTIDE SYNTHASE PES1 (EUROFUNG)-RELATED"/>
    <property type="match status" value="1"/>
</dbReference>
<protein>
    <submittedName>
        <fullName evidence="4">AMP-dependent synthetase</fullName>
    </submittedName>
</protein>
<dbReference type="Pfam" id="PF13193">
    <property type="entry name" value="AMP-binding_C"/>
    <property type="match status" value="1"/>
</dbReference>
<dbReference type="PROSITE" id="PS00455">
    <property type="entry name" value="AMP_BINDING"/>
    <property type="match status" value="1"/>
</dbReference>
<feature type="domain" description="AMP-binding enzyme C-terminal" evidence="3">
    <location>
        <begin position="458"/>
        <end position="532"/>
    </location>
</feature>
<dbReference type="RefSeq" id="WP_203866588.1">
    <property type="nucleotide sequence ID" value="NZ_BONW01000013.1"/>
</dbReference>
<proteinExistence type="predicted"/>
<feature type="region of interest" description="Disordered" evidence="1">
    <location>
        <begin position="1"/>
        <end position="26"/>
    </location>
</feature>
<dbReference type="EMBL" id="BONW01000013">
    <property type="protein sequence ID" value="GIG88073.1"/>
    <property type="molecule type" value="Genomic_DNA"/>
</dbReference>
<dbReference type="InterPro" id="IPR025110">
    <property type="entry name" value="AMP-bd_C"/>
</dbReference>
<sequence>MRSAEPHRAVQSHRAAPPQRAAEPHRAGSVYPQVVLDLLAAGRDRPVFEHGARTVSADELSDLVARLATGLTEAGIGPGDGVAVVLGVSPEAFAAIVAAQVVGARVAGVRAGLTAGQLRHLLGQRIAAVLVDPSTASPELRAASAGLPVLAVGRVDGIPDLTTVAVPRTAPRPAGRPDDVARVVYTSGSTGNPKGCVQTYAALAAAWAPQPDRWPPAIRDLAANLDRYLVFGSLSSQVMLEYGLLTLAAGGTMVVAEPTGGAQPFLPGAIARHRATASVVTVPRLARMVAAQRDDPVDLGSLRALLVSGSPLDPDRLAEAVAVLGPVLYHGYGQTETGMISMVTPTELTAALAEQAATGRPAAVLASVGRPPAVVDVEIRDPQGRPVPDGAEGELFVRTPAQAGGYWSDPAEAAEVFVDGWVRTRDLGRRDADGYLHLLGRTRDVVIVNAELQYAGPIERVLASHPDVAEAYVVAAPDEETGEAVHAFVVPVPGRRPDADVLRTFVRERLGGASVPRRVTFTADVPVSPAGKPDKRRLRGQVDAR</sequence>
<feature type="domain" description="AMP-dependent synthetase/ligase" evidence="2">
    <location>
        <begin position="43"/>
        <end position="407"/>
    </location>
</feature>
<evidence type="ECO:0000313" key="5">
    <source>
        <dbReference type="Proteomes" id="UP000646749"/>
    </source>
</evidence>
<accession>A0ABQ4E019</accession>
<name>A0ABQ4E019_9ACTN</name>
<feature type="region of interest" description="Disordered" evidence="1">
    <location>
        <begin position="524"/>
        <end position="545"/>
    </location>
</feature>
<organism evidence="4 5">
    <name type="scientific">Plantactinospora endophytica</name>
    <dbReference type="NCBI Taxonomy" id="673535"/>
    <lineage>
        <taxon>Bacteria</taxon>
        <taxon>Bacillati</taxon>
        <taxon>Actinomycetota</taxon>
        <taxon>Actinomycetes</taxon>
        <taxon>Micromonosporales</taxon>
        <taxon>Micromonosporaceae</taxon>
        <taxon>Plantactinospora</taxon>
    </lineage>
</organism>
<dbReference type="Pfam" id="PF00501">
    <property type="entry name" value="AMP-binding"/>
    <property type="match status" value="1"/>
</dbReference>
<evidence type="ECO:0000259" key="2">
    <source>
        <dbReference type="Pfam" id="PF00501"/>
    </source>
</evidence>
<dbReference type="Gene3D" id="3.30.300.30">
    <property type="match status" value="1"/>
</dbReference>